<organism evidence="2 3">
    <name type="scientific">Luteolibacter flavescens</name>
    <dbReference type="NCBI Taxonomy" id="1859460"/>
    <lineage>
        <taxon>Bacteria</taxon>
        <taxon>Pseudomonadati</taxon>
        <taxon>Verrucomicrobiota</taxon>
        <taxon>Verrucomicrobiia</taxon>
        <taxon>Verrucomicrobiales</taxon>
        <taxon>Verrucomicrobiaceae</taxon>
        <taxon>Luteolibacter</taxon>
    </lineage>
</organism>
<protein>
    <recommendedName>
        <fullName evidence="4">DUF4034 domain-containing protein</fullName>
    </recommendedName>
</protein>
<proteinExistence type="predicted"/>
<gene>
    <name evidence="2" type="ORF">OKA04_07555</name>
</gene>
<dbReference type="EMBL" id="JAPDDS010000003">
    <property type="protein sequence ID" value="MCW1884584.1"/>
    <property type="molecule type" value="Genomic_DNA"/>
</dbReference>
<evidence type="ECO:0000313" key="2">
    <source>
        <dbReference type="EMBL" id="MCW1884584.1"/>
    </source>
</evidence>
<sequence length="393" mass="42660">MIFISGLMAGGLGGWLMGRQAEAAAAGAEGGGSASSRGSAFHEGSSSAGPAGRTRPRGQSREETREFADSVRSIFRDSVENRRLAKFERMLERIEVADYPTVLALIRESDLRGCGNAGEWSRIWESWGRRDPASALAFIQSPEFEGWNEAAKGEARNRTLLHWAETDPASALQHVEASPEMARGDRSLVYGLVRGWSNVDPKAAAEWIFRSGLGMSGEYGAIVDGISRQGGQEDLDEWFAGIQKSGAPAKDIEGFANRIAEVKRSFEPDKAAAWLEQNLDEPWVEQNGIVASTASAFAERSPAEAMEWAGRTGMESATIHAMNTWCQRDHQAAGEWILGNVGAPGHAASVQVYANFLWRRDQDAARAWAQRIDDPTLRARVLDSIPEGVTPGG</sequence>
<comment type="caution">
    <text evidence="2">The sequence shown here is derived from an EMBL/GenBank/DDBJ whole genome shotgun (WGS) entry which is preliminary data.</text>
</comment>
<accession>A0ABT3FN05</accession>
<dbReference type="Proteomes" id="UP001207930">
    <property type="component" value="Unassembled WGS sequence"/>
</dbReference>
<evidence type="ECO:0000256" key="1">
    <source>
        <dbReference type="SAM" id="MobiDB-lite"/>
    </source>
</evidence>
<reference evidence="2 3" key="1">
    <citation type="submission" date="2022-10" db="EMBL/GenBank/DDBJ databases">
        <title>Luteolibacter flavescens strain MCCC 1K03193, whole genome shotgun sequencing project.</title>
        <authorList>
            <person name="Zhao G."/>
            <person name="Shen L."/>
        </authorList>
    </citation>
    <scope>NUCLEOTIDE SEQUENCE [LARGE SCALE GENOMIC DNA]</scope>
    <source>
        <strain evidence="2 3">MCCC 1K03193</strain>
    </source>
</reference>
<evidence type="ECO:0008006" key="4">
    <source>
        <dbReference type="Google" id="ProtNLM"/>
    </source>
</evidence>
<feature type="region of interest" description="Disordered" evidence="1">
    <location>
        <begin position="28"/>
        <end position="66"/>
    </location>
</feature>
<evidence type="ECO:0000313" key="3">
    <source>
        <dbReference type="Proteomes" id="UP001207930"/>
    </source>
</evidence>
<name>A0ABT3FN05_9BACT</name>
<dbReference type="RefSeq" id="WP_264500541.1">
    <property type="nucleotide sequence ID" value="NZ_JAPDDS010000003.1"/>
</dbReference>
<keyword evidence="3" id="KW-1185">Reference proteome</keyword>